<accession>A0A9P4Q8L5</accession>
<evidence type="ECO:0000259" key="2">
    <source>
        <dbReference type="Pfam" id="PF25809"/>
    </source>
</evidence>
<dbReference type="OrthoDB" id="418131at2759"/>
<dbReference type="InterPro" id="IPR057965">
    <property type="entry name" value="STEEP1_dom"/>
</dbReference>
<dbReference type="PANTHER" id="PTHR46355">
    <property type="entry name" value="UPF0428 PROTEIN CXORF56"/>
    <property type="match status" value="1"/>
</dbReference>
<sequence>MASINTYHCLCTELILATAGPIQNFLKREHDGSIICTLTHEDGDAPATGDSTLVNSTFERSAVVLRLEDGFEKRYAIRCQRCRLLVGYQLHWSQFDESRKASGQRDDVIYILPGGFMSTEEMEAGKSMEKEVELVARVAG</sequence>
<name>A0A9P4Q8L5_9PEZI</name>
<comment type="similarity">
    <text evidence="1">Belongs to the STEEP1 family.</text>
</comment>
<feature type="domain" description="STEEP1" evidence="2">
    <location>
        <begin position="3"/>
        <end position="123"/>
    </location>
</feature>
<dbReference type="GO" id="GO:0090158">
    <property type="term" value="P:endoplasmic reticulum membrane organization"/>
    <property type="evidence" value="ECO:0007669"/>
    <property type="project" value="TreeGrafter"/>
</dbReference>
<dbReference type="AlphaFoldDB" id="A0A9P4Q8L5"/>
<proteinExistence type="inferred from homology"/>
<dbReference type="EMBL" id="MU003790">
    <property type="protein sequence ID" value="KAF2721480.1"/>
    <property type="molecule type" value="Genomic_DNA"/>
</dbReference>
<reference evidence="3" key="1">
    <citation type="journal article" date="2020" name="Stud. Mycol.">
        <title>101 Dothideomycetes genomes: a test case for predicting lifestyles and emergence of pathogens.</title>
        <authorList>
            <person name="Haridas S."/>
            <person name="Albert R."/>
            <person name="Binder M."/>
            <person name="Bloem J."/>
            <person name="Labutti K."/>
            <person name="Salamov A."/>
            <person name="Andreopoulos B."/>
            <person name="Baker S."/>
            <person name="Barry K."/>
            <person name="Bills G."/>
            <person name="Bluhm B."/>
            <person name="Cannon C."/>
            <person name="Castanera R."/>
            <person name="Culley D."/>
            <person name="Daum C."/>
            <person name="Ezra D."/>
            <person name="Gonzalez J."/>
            <person name="Henrissat B."/>
            <person name="Kuo A."/>
            <person name="Liang C."/>
            <person name="Lipzen A."/>
            <person name="Lutzoni F."/>
            <person name="Magnuson J."/>
            <person name="Mondo S."/>
            <person name="Nolan M."/>
            <person name="Ohm R."/>
            <person name="Pangilinan J."/>
            <person name="Park H.-J."/>
            <person name="Ramirez L."/>
            <person name="Alfaro M."/>
            <person name="Sun H."/>
            <person name="Tritt A."/>
            <person name="Yoshinaga Y."/>
            <person name="Zwiers L.-H."/>
            <person name="Turgeon B."/>
            <person name="Goodwin S."/>
            <person name="Spatafora J."/>
            <person name="Crous P."/>
            <person name="Grigoriev I."/>
        </authorList>
    </citation>
    <scope>NUCLEOTIDE SEQUENCE</scope>
    <source>
        <strain evidence="3">CBS 116435</strain>
    </source>
</reference>
<evidence type="ECO:0000256" key="1">
    <source>
        <dbReference type="ARBA" id="ARBA00024205"/>
    </source>
</evidence>
<gene>
    <name evidence="3" type="ORF">K431DRAFT_224273</name>
</gene>
<keyword evidence="4" id="KW-1185">Reference proteome</keyword>
<comment type="caution">
    <text evidence="3">The sequence shown here is derived from an EMBL/GenBank/DDBJ whole genome shotgun (WGS) entry which is preliminary data.</text>
</comment>
<dbReference type="Proteomes" id="UP000799441">
    <property type="component" value="Unassembled WGS sequence"/>
</dbReference>
<dbReference type="GO" id="GO:0006888">
    <property type="term" value="P:endoplasmic reticulum to Golgi vesicle-mediated transport"/>
    <property type="evidence" value="ECO:0007669"/>
    <property type="project" value="TreeGrafter"/>
</dbReference>
<dbReference type="Pfam" id="PF25809">
    <property type="entry name" value="STEEP1"/>
    <property type="match status" value="1"/>
</dbReference>
<organism evidence="3 4">
    <name type="scientific">Polychaeton citri CBS 116435</name>
    <dbReference type="NCBI Taxonomy" id="1314669"/>
    <lineage>
        <taxon>Eukaryota</taxon>
        <taxon>Fungi</taxon>
        <taxon>Dikarya</taxon>
        <taxon>Ascomycota</taxon>
        <taxon>Pezizomycotina</taxon>
        <taxon>Dothideomycetes</taxon>
        <taxon>Dothideomycetidae</taxon>
        <taxon>Capnodiales</taxon>
        <taxon>Capnodiaceae</taxon>
        <taxon>Polychaeton</taxon>
    </lineage>
</organism>
<dbReference type="PANTHER" id="PTHR46355:SF1">
    <property type="entry name" value="STING ER EXIT PROTEIN"/>
    <property type="match status" value="1"/>
</dbReference>
<dbReference type="InterPro" id="IPR029704">
    <property type="entry name" value="STEEP-like"/>
</dbReference>
<evidence type="ECO:0000313" key="4">
    <source>
        <dbReference type="Proteomes" id="UP000799441"/>
    </source>
</evidence>
<evidence type="ECO:0000313" key="3">
    <source>
        <dbReference type="EMBL" id="KAF2721480.1"/>
    </source>
</evidence>
<dbReference type="GO" id="GO:0005737">
    <property type="term" value="C:cytoplasm"/>
    <property type="evidence" value="ECO:0007669"/>
    <property type="project" value="GOC"/>
</dbReference>
<protein>
    <recommendedName>
        <fullName evidence="2">STEEP1 domain-containing protein</fullName>
    </recommendedName>
</protein>